<dbReference type="InterPro" id="IPR029044">
    <property type="entry name" value="Nucleotide-diphossugar_trans"/>
</dbReference>
<proteinExistence type="predicted"/>
<dbReference type="KEGG" id="ppp:112278093"/>
<dbReference type="CDD" id="cd02537">
    <property type="entry name" value="GT8_Glycogenin"/>
    <property type="match status" value="1"/>
</dbReference>
<evidence type="ECO:0008006" key="5">
    <source>
        <dbReference type="Google" id="ProtNLM"/>
    </source>
</evidence>
<dbReference type="AlphaFoldDB" id="A0A2K1IC78"/>
<keyword evidence="4" id="KW-1185">Reference proteome</keyword>
<dbReference type="InterPro" id="IPR050587">
    <property type="entry name" value="GNT1/Glycosyltrans_8"/>
</dbReference>
<evidence type="ECO:0000313" key="4">
    <source>
        <dbReference type="Proteomes" id="UP000006727"/>
    </source>
</evidence>
<dbReference type="FunCoup" id="A0A2K1IC78">
    <property type="interactions" value="20"/>
</dbReference>
<dbReference type="Gene3D" id="3.90.550.10">
    <property type="entry name" value="Spore Coat Polysaccharide Biosynthesis Protein SpsA, Chain A"/>
    <property type="match status" value="1"/>
</dbReference>
<evidence type="ECO:0000256" key="1">
    <source>
        <dbReference type="SAM" id="Phobius"/>
    </source>
</evidence>
<dbReference type="OMA" id="FNDMIHE"/>
<feature type="transmembrane region" description="Helical" evidence="1">
    <location>
        <begin position="430"/>
        <end position="452"/>
    </location>
</feature>
<sequence>MENAIDKPVNSFSIAIRGVVIVMLVAVSSEVACATLKGTPKTNAYATLLYMGTPRDYEFYIAARVMLGTLLRLEVDADLVVIASTSVPQHWQETLTDEGFKVVVVKDIQNPYHSNHNFNKRFEFTLNKIYVWSLTEYTRVVMLDVDNLFLRKPDELFQCGQFCAAFINPCIFHTGLFVLQPSSEVFSTMMHDINAKKENRDGVDQGFLVSHFTDLLDRPMFHPPVDGSRLNGLFRLSIGYQMDAAFYYLKLKWRIPCGPNSVITFPSVPMLKPWYWWSWPTLPLGLSWHEKRMETIGYESETSTLIAESLFYVVTMFLAIIIRQRYAAVEKSFTKSCFGRGLYCEKKMCHPLALKILIALLVAVSFLFPALIIPTTVHPFAGWGVFLLGSLWHLTVVINSFQLPVLPVLTPWIGGIGALSVLAWPFYSNGILRAAAIAVYTALVTPILWNAAMKVSAVVDVRTHWEPQLTWTRLNSGSGSETLMKLC</sequence>
<feature type="transmembrane region" description="Helical" evidence="1">
    <location>
        <begin position="352"/>
        <end position="374"/>
    </location>
</feature>
<dbReference type="GO" id="GO:0016757">
    <property type="term" value="F:glycosyltransferase activity"/>
    <property type="evidence" value="ECO:0000318"/>
    <property type="project" value="GO_Central"/>
</dbReference>
<dbReference type="EnsemblPlants" id="Pp3c26_7880V3.2">
    <property type="protein sequence ID" value="Pp3c26_7880V3.2"/>
    <property type="gene ID" value="Pp3c26_7880"/>
</dbReference>
<dbReference type="SUPFAM" id="SSF53448">
    <property type="entry name" value="Nucleotide-diphospho-sugar transferases"/>
    <property type="match status" value="1"/>
</dbReference>
<keyword evidence="1" id="KW-1133">Transmembrane helix</keyword>
<dbReference type="Proteomes" id="UP000006727">
    <property type="component" value="Chromosome 26"/>
</dbReference>
<gene>
    <name evidence="3" type="primary">LOC112278093</name>
    <name evidence="2" type="ORF">PHYPA_030369</name>
</gene>
<dbReference type="PANTHER" id="PTHR11183">
    <property type="entry name" value="GLYCOGENIN SUBFAMILY MEMBER"/>
    <property type="match status" value="1"/>
</dbReference>
<dbReference type="EMBL" id="ABEU02000026">
    <property type="protein sequence ID" value="PNR26888.1"/>
    <property type="molecule type" value="Genomic_DNA"/>
</dbReference>
<evidence type="ECO:0000313" key="3">
    <source>
        <dbReference type="EnsemblPlants" id="Pp3c26_7880V3.1"/>
    </source>
</evidence>
<reference evidence="2 4" key="1">
    <citation type="journal article" date="2008" name="Science">
        <title>The Physcomitrella genome reveals evolutionary insights into the conquest of land by plants.</title>
        <authorList>
            <person name="Rensing S."/>
            <person name="Lang D."/>
            <person name="Zimmer A."/>
            <person name="Terry A."/>
            <person name="Salamov A."/>
            <person name="Shapiro H."/>
            <person name="Nishiyama T."/>
            <person name="Perroud P.-F."/>
            <person name="Lindquist E."/>
            <person name="Kamisugi Y."/>
            <person name="Tanahashi T."/>
            <person name="Sakakibara K."/>
            <person name="Fujita T."/>
            <person name="Oishi K."/>
            <person name="Shin-I T."/>
            <person name="Kuroki Y."/>
            <person name="Toyoda A."/>
            <person name="Suzuki Y."/>
            <person name="Hashimoto A."/>
            <person name="Yamaguchi K."/>
            <person name="Sugano A."/>
            <person name="Kohara Y."/>
            <person name="Fujiyama A."/>
            <person name="Anterola A."/>
            <person name="Aoki S."/>
            <person name="Ashton N."/>
            <person name="Barbazuk W.B."/>
            <person name="Barker E."/>
            <person name="Bennetzen J."/>
            <person name="Bezanilla M."/>
            <person name="Blankenship R."/>
            <person name="Cho S.H."/>
            <person name="Dutcher S."/>
            <person name="Estelle M."/>
            <person name="Fawcett J.A."/>
            <person name="Gundlach H."/>
            <person name="Hanada K."/>
            <person name="Heyl A."/>
            <person name="Hicks K.A."/>
            <person name="Hugh J."/>
            <person name="Lohr M."/>
            <person name="Mayer K."/>
            <person name="Melkozernov A."/>
            <person name="Murata T."/>
            <person name="Nelson D."/>
            <person name="Pils B."/>
            <person name="Prigge M."/>
            <person name="Reiss B."/>
            <person name="Renner T."/>
            <person name="Rombauts S."/>
            <person name="Rushton P."/>
            <person name="Sanderfoot A."/>
            <person name="Schween G."/>
            <person name="Shiu S.-H."/>
            <person name="Stueber K."/>
            <person name="Theodoulou F.L."/>
            <person name="Tu H."/>
            <person name="Van de Peer Y."/>
            <person name="Verrier P.J."/>
            <person name="Waters E."/>
            <person name="Wood A."/>
            <person name="Yang L."/>
            <person name="Cove D."/>
            <person name="Cuming A."/>
            <person name="Hasebe M."/>
            <person name="Lucas S."/>
            <person name="Mishler D.B."/>
            <person name="Reski R."/>
            <person name="Grigoriev I."/>
            <person name="Quatrano R.S."/>
            <person name="Boore J.L."/>
        </authorList>
    </citation>
    <scope>NUCLEOTIDE SEQUENCE [LARGE SCALE GENOMIC DNA]</scope>
    <source>
        <strain evidence="3 4">cv. Gransden 2004</strain>
    </source>
</reference>
<dbReference type="Gramene" id="Pp3c26_7880V3.2">
    <property type="protein sequence ID" value="Pp3c26_7880V3.2"/>
    <property type="gene ID" value="Pp3c26_7880"/>
</dbReference>
<dbReference type="Gramene" id="Pp3c26_7880V3.1">
    <property type="protein sequence ID" value="Pp3c26_7880V3.1"/>
    <property type="gene ID" value="Pp3c26_7880"/>
</dbReference>
<keyword evidence="1" id="KW-0472">Membrane</keyword>
<reference evidence="3" key="3">
    <citation type="submission" date="2020-12" db="UniProtKB">
        <authorList>
            <consortium name="EnsemblPlants"/>
        </authorList>
    </citation>
    <scope>IDENTIFICATION</scope>
</reference>
<dbReference type="PaxDb" id="3218-PP1S217_73V6.1"/>
<feature type="transmembrane region" description="Helical" evidence="1">
    <location>
        <begin position="405"/>
        <end position="424"/>
    </location>
</feature>
<feature type="transmembrane region" description="Helical" evidence="1">
    <location>
        <begin position="305"/>
        <end position="322"/>
    </location>
</feature>
<dbReference type="RefSeq" id="XP_024366927.1">
    <property type="nucleotide sequence ID" value="XM_024511159.2"/>
</dbReference>
<accession>A0A2K1IC78</accession>
<protein>
    <recommendedName>
        <fullName evidence="5">Glucuronosyltransferase PGSIP8</fullName>
    </recommendedName>
</protein>
<keyword evidence="1" id="KW-0812">Transmembrane</keyword>
<reference evidence="2 4" key="2">
    <citation type="journal article" date="2018" name="Plant J.">
        <title>The Physcomitrella patens chromosome-scale assembly reveals moss genome structure and evolution.</title>
        <authorList>
            <person name="Lang D."/>
            <person name="Ullrich K.K."/>
            <person name="Murat F."/>
            <person name="Fuchs J."/>
            <person name="Jenkins J."/>
            <person name="Haas F.B."/>
            <person name="Piednoel M."/>
            <person name="Gundlach H."/>
            <person name="Van Bel M."/>
            <person name="Meyberg R."/>
            <person name="Vives C."/>
            <person name="Morata J."/>
            <person name="Symeonidi A."/>
            <person name="Hiss M."/>
            <person name="Muchero W."/>
            <person name="Kamisugi Y."/>
            <person name="Saleh O."/>
            <person name="Blanc G."/>
            <person name="Decker E.L."/>
            <person name="van Gessel N."/>
            <person name="Grimwood J."/>
            <person name="Hayes R.D."/>
            <person name="Graham S.W."/>
            <person name="Gunter L.E."/>
            <person name="McDaniel S.F."/>
            <person name="Hoernstein S.N.W."/>
            <person name="Larsson A."/>
            <person name="Li F.W."/>
            <person name="Perroud P.F."/>
            <person name="Phillips J."/>
            <person name="Ranjan P."/>
            <person name="Rokshar D.S."/>
            <person name="Rothfels C.J."/>
            <person name="Schneider L."/>
            <person name="Shu S."/>
            <person name="Stevenson D.W."/>
            <person name="Thummler F."/>
            <person name="Tillich M."/>
            <person name="Villarreal Aguilar J.C."/>
            <person name="Widiez T."/>
            <person name="Wong G.K."/>
            <person name="Wymore A."/>
            <person name="Zhang Y."/>
            <person name="Zimmer A.D."/>
            <person name="Quatrano R.S."/>
            <person name="Mayer K.F.X."/>
            <person name="Goodstein D."/>
            <person name="Casacuberta J.M."/>
            <person name="Vandepoele K."/>
            <person name="Reski R."/>
            <person name="Cuming A.C."/>
            <person name="Tuskan G.A."/>
            <person name="Maumus F."/>
            <person name="Salse J."/>
            <person name="Schmutz J."/>
            <person name="Rensing S.A."/>
        </authorList>
    </citation>
    <scope>NUCLEOTIDE SEQUENCE [LARGE SCALE GENOMIC DNA]</scope>
    <source>
        <strain evidence="3 4">cv. Gransden 2004</strain>
    </source>
</reference>
<dbReference type="STRING" id="3218.A0A2K1IC78"/>
<feature type="transmembrane region" description="Helical" evidence="1">
    <location>
        <begin position="380"/>
        <end position="398"/>
    </location>
</feature>
<name>A0A2K1IC78_PHYPA</name>
<dbReference type="EnsemblPlants" id="Pp3c26_7880V3.4">
    <property type="protein sequence ID" value="Pp3c26_7880V3.4"/>
    <property type="gene ID" value="Pp3c26_7880"/>
</dbReference>
<dbReference type="OrthoDB" id="2014201at2759"/>
<dbReference type="GeneID" id="112278093"/>
<evidence type="ECO:0000313" key="2">
    <source>
        <dbReference type="EMBL" id="PNR26888.1"/>
    </source>
</evidence>
<dbReference type="EnsemblPlants" id="Pp3c26_7880V3.1">
    <property type="protein sequence ID" value="Pp3c26_7880V3.1"/>
    <property type="gene ID" value="Pp3c26_7880"/>
</dbReference>
<dbReference type="Gramene" id="Pp3c26_7880V3.4">
    <property type="protein sequence ID" value="Pp3c26_7880V3.4"/>
    <property type="gene ID" value="Pp3c26_7880"/>
</dbReference>
<organism evidence="2">
    <name type="scientific">Physcomitrium patens</name>
    <name type="common">Spreading-leaved earth moss</name>
    <name type="synonym">Physcomitrella patens</name>
    <dbReference type="NCBI Taxonomy" id="3218"/>
    <lineage>
        <taxon>Eukaryota</taxon>
        <taxon>Viridiplantae</taxon>
        <taxon>Streptophyta</taxon>
        <taxon>Embryophyta</taxon>
        <taxon>Bryophyta</taxon>
        <taxon>Bryophytina</taxon>
        <taxon>Bryopsida</taxon>
        <taxon>Funariidae</taxon>
        <taxon>Funariales</taxon>
        <taxon>Funariaceae</taxon>
        <taxon>Physcomitrium</taxon>
    </lineage>
</organism>